<dbReference type="EMBL" id="JAVRRL010000013">
    <property type="protein sequence ID" value="KAK5115325.1"/>
    <property type="molecule type" value="Genomic_DNA"/>
</dbReference>
<dbReference type="Proteomes" id="UP001310890">
    <property type="component" value="Unassembled WGS sequence"/>
</dbReference>
<gene>
    <name evidence="1" type="ORF">LTR62_001525</name>
</gene>
<organism evidence="1 2">
    <name type="scientific">Meristemomyces frigidus</name>
    <dbReference type="NCBI Taxonomy" id="1508187"/>
    <lineage>
        <taxon>Eukaryota</taxon>
        <taxon>Fungi</taxon>
        <taxon>Dikarya</taxon>
        <taxon>Ascomycota</taxon>
        <taxon>Pezizomycotina</taxon>
        <taxon>Dothideomycetes</taxon>
        <taxon>Dothideomycetidae</taxon>
        <taxon>Mycosphaerellales</taxon>
        <taxon>Teratosphaeriaceae</taxon>
        <taxon>Meristemomyces</taxon>
    </lineage>
</organism>
<dbReference type="PANTHER" id="PTHR36847:SF1">
    <property type="entry name" value="AMIDOLIGASE ENZYME"/>
    <property type="match status" value="1"/>
</dbReference>
<reference evidence="1" key="1">
    <citation type="submission" date="2023-08" db="EMBL/GenBank/DDBJ databases">
        <title>Black Yeasts Isolated from many extreme environments.</title>
        <authorList>
            <person name="Coleine C."/>
            <person name="Stajich J.E."/>
            <person name="Selbmann L."/>
        </authorList>
    </citation>
    <scope>NUCLEOTIDE SEQUENCE</scope>
    <source>
        <strain evidence="1">CCFEE 5401</strain>
    </source>
</reference>
<protein>
    <recommendedName>
        <fullName evidence="3">Amidoligase enzyme-domain-containing protein</fullName>
    </recommendedName>
</protein>
<accession>A0AAN7TSP6</accession>
<evidence type="ECO:0000313" key="1">
    <source>
        <dbReference type="EMBL" id="KAK5115325.1"/>
    </source>
</evidence>
<comment type="caution">
    <text evidence="1">The sequence shown here is derived from an EMBL/GenBank/DDBJ whole genome shotgun (WGS) entry which is preliminary data.</text>
</comment>
<dbReference type="PANTHER" id="PTHR36847">
    <property type="entry name" value="AMIDOLIGASE ENZYME"/>
    <property type="match status" value="1"/>
</dbReference>
<name>A0AAN7TSP6_9PEZI</name>
<proteinExistence type="predicted"/>
<evidence type="ECO:0008006" key="3">
    <source>
        <dbReference type="Google" id="ProtNLM"/>
    </source>
</evidence>
<evidence type="ECO:0000313" key="2">
    <source>
        <dbReference type="Proteomes" id="UP001310890"/>
    </source>
</evidence>
<dbReference type="InterPro" id="IPR022025">
    <property type="entry name" value="Amidoligase_2"/>
</dbReference>
<sequence length="526" mass="59697">MDANNQSPRLTFGIELEIVCAWPNTNPRISSQQAIYYAILGAGIPVVGAEPDKVADEAWRKTQREYTHWLIHEDMEELTQAEDDALPRLHEPHSVELSSRKFTLGVDDWEGEIRQVLDVLKKVENMGCRFFTNRSTGFHVHVGKEGASLSLQTGKRILQLMTAFERQLDDVHATNRILYPVDYTFDYWCTPLTWWFAHNQNSDDSLNLFDWMGDIESVESLQELRALFHLNEDFVASVDNPFCRVSSRNCHHSAVNVEHLYDASTMSNDTGTVEFRQHGGTYDFLAITHWVELLTTLVRYCESENPAHFLALLPHCVDTDYELRDLLQALGCPAATVQYYSPASAASDTTIGFMADDRTTLNVAYTADLDALVHANEAEQTSRLDLSSHARQRILAEKQYGYWQPIVIRSTYLDDYATHDLRDAVLSFYQDEVDNIATHCVPFGASLETPTRAARVNVWNRLSTVFVAACRGEVSRVEDCEVFDGKPRLLIEGRAEMEVDEVAVRGERDEVMGEAGEVEEFGEMVY</sequence>
<dbReference type="AlphaFoldDB" id="A0AAN7TSP6"/>
<dbReference type="Pfam" id="PF12224">
    <property type="entry name" value="Amidoligase_2"/>
    <property type="match status" value="1"/>
</dbReference>